<dbReference type="Proteomes" id="UP000594263">
    <property type="component" value="Unplaced"/>
</dbReference>
<name>A0A7N0TA94_KALFE</name>
<dbReference type="SUPFAM" id="SSF52540">
    <property type="entry name" value="P-loop containing nucleoside triphosphate hydrolases"/>
    <property type="match status" value="1"/>
</dbReference>
<dbReference type="SMART" id="SM00382">
    <property type="entry name" value="AAA"/>
    <property type="match status" value="1"/>
</dbReference>
<dbReference type="InterPro" id="IPR003593">
    <property type="entry name" value="AAA+_ATPase"/>
</dbReference>
<feature type="domain" description="TIR" evidence="1">
    <location>
        <begin position="5"/>
        <end position="164"/>
    </location>
</feature>
<dbReference type="PROSITE" id="PS50104">
    <property type="entry name" value="TIR"/>
    <property type="match status" value="1"/>
</dbReference>
<accession>A0A7N0TA94</accession>
<dbReference type="InterPro" id="IPR027417">
    <property type="entry name" value="P-loop_NTPase"/>
</dbReference>
<dbReference type="SMART" id="SM00255">
    <property type="entry name" value="TIR"/>
    <property type="match status" value="1"/>
</dbReference>
<evidence type="ECO:0000313" key="2">
    <source>
        <dbReference type="EnsemblPlants" id="Kaladp0030s0061.2.v1.1"/>
    </source>
</evidence>
<dbReference type="GO" id="GO:0007165">
    <property type="term" value="P:signal transduction"/>
    <property type="evidence" value="ECO:0007669"/>
    <property type="project" value="InterPro"/>
</dbReference>
<reference evidence="2" key="1">
    <citation type="submission" date="2021-01" db="UniProtKB">
        <authorList>
            <consortium name="EnsemblPlants"/>
        </authorList>
    </citation>
    <scope>IDENTIFICATION</scope>
</reference>
<dbReference type="GO" id="GO:0006952">
    <property type="term" value="P:defense response"/>
    <property type="evidence" value="ECO:0007669"/>
    <property type="project" value="InterPro"/>
</dbReference>
<organism evidence="2 3">
    <name type="scientific">Kalanchoe fedtschenkoi</name>
    <name type="common">Lavender scallops</name>
    <name type="synonym">South American air plant</name>
    <dbReference type="NCBI Taxonomy" id="63787"/>
    <lineage>
        <taxon>Eukaryota</taxon>
        <taxon>Viridiplantae</taxon>
        <taxon>Streptophyta</taxon>
        <taxon>Embryophyta</taxon>
        <taxon>Tracheophyta</taxon>
        <taxon>Spermatophyta</taxon>
        <taxon>Magnoliopsida</taxon>
        <taxon>eudicotyledons</taxon>
        <taxon>Gunneridae</taxon>
        <taxon>Pentapetalae</taxon>
        <taxon>Saxifragales</taxon>
        <taxon>Crassulaceae</taxon>
        <taxon>Kalanchoe</taxon>
    </lineage>
</organism>
<dbReference type="PANTHER" id="PTHR11017:SF573">
    <property type="entry name" value="ADP-RIBOSYL CYCLASE_CYCLIC ADP-RIBOSE HYDROLASE"/>
    <property type="match status" value="1"/>
</dbReference>
<dbReference type="AlphaFoldDB" id="A0A7N0TA94"/>
<dbReference type="GO" id="GO:0043531">
    <property type="term" value="F:ADP binding"/>
    <property type="evidence" value="ECO:0007669"/>
    <property type="project" value="InterPro"/>
</dbReference>
<proteinExistence type="predicted"/>
<dbReference type="SUPFAM" id="SSF52200">
    <property type="entry name" value="Toll/Interleukin receptor TIR domain"/>
    <property type="match status" value="1"/>
</dbReference>
<sequence length="370" mass="41162">MIPTWEYDVFLSYSGDDTSRNFIDHLVKALNKKGILVASCGGGGIPVSSKSDVGAIGGSRFGIVVFSNNYASSLSCLDELLNMVESHTTILPVFYDVDPSTVRKQSHSFKEAFDHHMLVFHRDLDKVQTWRKALSEVAGISGFHLVDKSETQCIQQIVEVSGEVRTIAICGVPGIGKTTIARSLCHKVSGEFQGTCFLSDVSQASRKYGLQKLQGQIISEICKEDTSNLYDAHGSIMVLKDKLRRKRVLLILDGIDDLEQLEMLAGSQDWFGPGSRIIITATDEDLFRNYEVDDIYWPATLEEDEALQLLSLKAFNQPHPPEHYVELSKQIVSLTNGIPAAICAMGTFLFGRSSIEWESTVRRPHENVKW</sequence>
<dbReference type="PRINTS" id="PR00364">
    <property type="entry name" value="DISEASERSIST"/>
</dbReference>
<dbReference type="InterPro" id="IPR035897">
    <property type="entry name" value="Toll_tir_struct_dom_sf"/>
</dbReference>
<dbReference type="Gene3D" id="3.40.50.300">
    <property type="entry name" value="P-loop containing nucleotide triphosphate hydrolases"/>
    <property type="match status" value="1"/>
</dbReference>
<dbReference type="EnsemblPlants" id="Kaladp0030s0061.2.v1.1">
    <property type="protein sequence ID" value="Kaladp0030s0061.2.v1.1"/>
    <property type="gene ID" value="Kaladp0030s0061.v1.1"/>
</dbReference>
<dbReference type="InterPro" id="IPR000157">
    <property type="entry name" value="TIR_dom"/>
</dbReference>
<dbReference type="Pfam" id="PF01582">
    <property type="entry name" value="TIR"/>
    <property type="match status" value="1"/>
</dbReference>
<dbReference type="InterPro" id="IPR042197">
    <property type="entry name" value="Apaf_helical"/>
</dbReference>
<dbReference type="PANTHER" id="PTHR11017">
    <property type="entry name" value="LEUCINE-RICH REPEAT-CONTAINING PROTEIN"/>
    <property type="match status" value="1"/>
</dbReference>
<dbReference type="Pfam" id="PF05729">
    <property type="entry name" value="NACHT"/>
    <property type="match status" value="1"/>
</dbReference>
<dbReference type="InterPro" id="IPR007111">
    <property type="entry name" value="NACHT_NTPase"/>
</dbReference>
<protein>
    <recommendedName>
        <fullName evidence="1">TIR domain-containing protein</fullName>
    </recommendedName>
</protein>
<dbReference type="InterPro" id="IPR044974">
    <property type="entry name" value="Disease_R_plants"/>
</dbReference>
<dbReference type="Gene3D" id="1.10.8.430">
    <property type="entry name" value="Helical domain of apoptotic protease-activating factors"/>
    <property type="match status" value="1"/>
</dbReference>
<evidence type="ECO:0000313" key="3">
    <source>
        <dbReference type="Proteomes" id="UP000594263"/>
    </source>
</evidence>
<dbReference type="Gene3D" id="3.40.50.10140">
    <property type="entry name" value="Toll/interleukin-1 receptor homology (TIR) domain"/>
    <property type="match status" value="1"/>
</dbReference>
<keyword evidence="3" id="KW-1185">Reference proteome</keyword>
<evidence type="ECO:0000259" key="1">
    <source>
        <dbReference type="PROSITE" id="PS50104"/>
    </source>
</evidence>
<dbReference type="Gramene" id="Kaladp0030s0061.2.v1.1">
    <property type="protein sequence ID" value="Kaladp0030s0061.2.v1.1"/>
    <property type="gene ID" value="Kaladp0030s0061.v1.1"/>
</dbReference>